<accession>A0A1H8QTG8</accession>
<evidence type="ECO:0000256" key="1">
    <source>
        <dbReference type="ARBA" id="ARBA00004651"/>
    </source>
</evidence>
<feature type="transmembrane region" description="Helical" evidence="6">
    <location>
        <begin position="567"/>
        <end position="594"/>
    </location>
</feature>
<dbReference type="AlphaFoldDB" id="A0A1H8QTG8"/>
<keyword evidence="9" id="KW-1185">Reference proteome</keyword>
<feature type="transmembrane region" description="Helical" evidence="6">
    <location>
        <begin position="60"/>
        <end position="80"/>
    </location>
</feature>
<organism evidence="8 9">
    <name type="scientific">Denitrobacterium detoxificans</name>
    <dbReference type="NCBI Taxonomy" id="79604"/>
    <lineage>
        <taxon>Bacteria</taxon>
        <taxon>Bacillati</taxon>
        <taxon>Actinomycetota</taxon>
        <taxon>Coriobacteriia</taxon>
        <taxon>Eggerthellales</taxon>
        <taxon>Eggerthellaceae</taxon>
        <taxon>Denitrobacterium</taxon>
    </lineage>
</organism>
<dbReference type="PIRSF" id="PIRSF018968">
    <property type="entry name" value="ABC_permease_BceB"/>
    <property type="match status" value="1"/>
</dbReference>
<evidence type="ECO:0000313" key="8">
    <source>
        <dbReference type="EMBL" id="SEO57492.1"/>
    </source>
</evidence>
<sequence>MKLALRNVRKSLGDYAIYFITLFAGVAVFYAFNSIEAQQILFDIQQDDDVFKSVSEFMGLFSYVVAFVLGFLVIYANGFIVRRRHREFGTYLTLGMSTRGVALVMLIETLLIGLVALVLGIAAGFLLSQLLSFATAKLLGTIIQHYQFVFSMGALKNTVLCLGIIFAVVALFNVVIIGRTSIIKLLDNASRQQRVIMRNPIASAIVFVASIAILAFAYNRLAENGLLMLDDPKFMQATIAMLIGTLLLFWSAAGIVIAIVSKLKAYHRGLTAFTMRQVASRINTAFVSLWAISVILFFAMTVFSTGMGIADALTSNAEKLTPYDCSAPLFQSIDQTLEEEGGDALAAYQSNEGDRVAAIRLADPDWDTYVREAVQLDSYLLVGKSGEGAAYTYDDLLSNSNVPMSEALASITNNETPVTMQKLSQYNATMRMIGQTGLTLGHDEVAIANTIDFAQAQADDLVSNHAHVSYGGYELTVVCGTSVEESNTAMGSVGLVIIANDDIVDELAANDQALYSSSYLNFMFVTNDADANDQALSRTSQRCKDAYSESWPLEATLTQQEMLSQALFLRMLVTYLAVYIGFVFLIAVTALLAIRQLSDVSVSLPRYRTLSRIGTDEHDIQRSLRHQVELYFLAPLVVAICHTAWSINVMNGSLTAALGVNPANSIALTAVLMTIIYGGYMLITYLVSKRFVKATLAR</sequence>
<keyword evidence="4 6" id="KW-1133">Transmembrane helix</keyword>
<feature type="transmembrane region" description="Helical" evidence="6">
    <location>
        <begin position="12"/>
        <end position="32"/>
    </location>
</feature>
<name>A0A1H8QTG8_9ACTN</name>
<dbReference type="STRING" id="79604.AAY81_08975"/>
<dbReference type="InterPro" id="IPR027022">
    <property type="entry name" value="ABC_permease_BceB-typ"/>
</dbReference>
<dbReference type="RefSeq" id="WP_143117319.1">
    <property type="nucleotide sequence ID" value="NZ_CP011402.1"/>
</dbReference>
<dbReference type="InterPro" id="IPR003838">
    <property type="entry name" value="ABC3_permease_C"/>
</dbReference>
<evidence type="ECO:0000256" key="5">
    <source>
        <dbReference type="ARBA" id="ARBA00023136"/>
    </source>
</evidence>
<feature type="domain" description="ABC3 transporter permease C-terminal" evidence="7">
    <location>
        <begin position="60"/>
        <end position="172"/>
    </location>
</feature>
<evidence type="ECO:0000256" key="6">
    <source>
        <dbReference type="SAM" id="Phobius"/>
    </source>
</evidence>
<dbReference type="GO" id="GO:0005886">
    <property type="term" value="C:plasma membrane"/>
    <property type="evidence" value="ECO:0007669"/>
    <property type="project" value="UniProtKB-SubCell"/>
</dbReference>
<dbReference type="EMBL" id="FOEC01000002">
    <property type="protein sequence ID" value="SEO57492.1"/>
    <property type="molecule type" value="Genomic_DNA"/>
</dbReference>
<feature type="transmembrane region" description="Helical" evidence="6">
    <location>
        <begin position="101"/>
        <end position="127"/>
    </location>
</feature>
<reference evidence="9" key="1">
    <citation type="submission" date="2016-10" db="EMBL/GenBank/DDBJ databases">
        <authorList>
            <person name="Varghese N."/>
        </authorList>
    </citation>
    <scope>NUCLEOTIDE SEQUENCE [LARGE SCALE GENOMIC DNA]</scope>
    <source>
        <strain evidence="9">DSM 21843</strain>
    </source>
</reference>
<proteinExistence type="predicted"/>
<dbReference type="GO" id="GO:0055085">
    <property type="term" value="P:transmembrane transport"/>
    <property type="evidence" value="ECO:0007669"/>
    <property type="project" value="InterPro"/>
</dbReference>
<feature type="transmembrane region" description="Helical" evidence="6">
    <location>
        <begin position="157"/>
        <end position="178"/>
    </location>
</feature>
<keyword evidence="5 6" id="KW-0472">Membrane</keyword>
<feature type="transmembrane region" description="Helical" evidence="6">
    <location>
        <begin position="667"/>
        <end position="688"/>
    </location>
</feature>
<dbReference type="Proteomes" id="UP000182975">
    <property type="component" value="Unassembled WGS sequence"/>
</dbReference>
<feature type="transmembrane region" description="Helical" evidence="6">
    <location>
        <begin position="199"/>
        <end position="218"/>
    </location>
</feature>
<dbReference type="PANTHER" id="PTHR46795">
    <property type="entry name" value="ABC TRANSPORTER PERMEASE-RELATED-RELATED"/>
    <property type="match status" value="1"/>
</dbReference>
<dbReference type="InterPro" id="IPR052536">
    <property type="entry name" value="ABC-4_Integral_Memb_Prot"/>
</dbReference>
<feature type="transmembrane region" description="Helical" evidence="6">
    <location>
        <begin position="282"/>
        <end position="303"/>
    </location>
</feature>
<evidence type="ECO:0000259" key="7">
    <source>
        <dbReference type="Pfam" id="PF02687"/>
    </source>
</evidence>
<feature type="transmembrane region" description="Helical" evidence="6">
    <location>
        <begin position="630"/>
        <end position="647"/>
    </location>
</feature>
<evidence type="ECO:0000256" key="2">
    <source>
        <dbReference type="ARBA" id="ARBA00022475"/>
    </source>
</evidence>
<dbReference type="PANTHER" id="PTHR46795:SF3">
    <property type="entry name" value="ABC TRANSPORTER PERMEASE"/>
    <property type="match status" value="1"/>
</dbReference>
<dbReference type="OrthoDB" id="9781780at2"/>
<evidence type="ECO:0000256" key="3">
    <source>
        <dbReference type="ARBA" id="ARBA00022692"/>
    </source>
</evidence>
<comment type="subcellular location">
    <subcellularLocation>
        <location evidence="1">Cell membrane</location>
        <topology evidence="1">Multi-pass membrane protein</topology>
    </subcellularLocation>
</comment>
<feature type="transmembrane region" description="Helical" evidence="6">
    <location>
        <begin position="238"/>
        <end position="261"/>
    </location>
</feature>
<gene>
    <name evidence="8" type="ORF">SAMN02910314_00615</name>
</gene>
<evidence type="ECO:0000256" key="4">
    <source>
        <dbReference type="ARBA" id="ARBA00022989"/>
    </source>
</evidence>
<evidence type="ECO:0000313" key="9">
    <source>
        <dbReference type="Proteomes" id="UP000182975"/>
    </source>
</evidence>
<keyword evidence="2" id="KW-1003">Cell membrane</keyword>
<protein>
    <submittedName>
        <fullName evidence="8">Putative ABC transport system permease protein</fullName>
    </submittedName>
</protein>
<keyword evidence="3 6" id="KW-0812">Transmembrane</keyword>
<dbReference type="Pfam" id="PF02687">
    <property type="entry name" value="FtsX"/>
    <property type="match status" value="1"/>
</dbReference>